<dbReference type="GeneID" id="34524429"/>
<reference evidence="3" key="2">
    <citation type="submission" date="2012-08" db="EMBL/GenBank/DDBJ databases">
        <title>Genome sequence of Kazachstania naganishii.</title>
        <authorList>
            <person name="Gordon J.L."/>
            <person name="Armisen D."/>
            <person name="Proux-Wera E."/>
            <person name="OhEigeartaigh S.S."/>
            <person name="Byrne K.P."/>
            <person name="Wolfe K.H."/>
        </authorList>
    </citation>
    <scope>NUCLEOTIDE SEQUENCE [LARGE SCALE GENOMIC DNA]</scope>
    <source>
        <strain evidence="3">ATCC MYA-139 / BCRC 22969 / CBS 8797 / CCRC 22969 / KCTC 17520 / NBRC 10181 / NCYC 3082</strain>
    </source>
</reference>
<dbReference type="OMA" id="DQWITEE"/>
<feature type="compositionally biased region" description="Acidic residues" evidence="1">
    <location>
        <begin position="372"/>
        <end position="381"/>
    </location>
</feature>
<keyword evidence="3" id="KW-1185">Reference proteome</keyword>
<reference evidence="2 3" key="1">
    <citation type="journal article" date="2011" name="Proc. Natl. Acad. Sci. U.S.A.">
        <title>Evolutionary erosion of yeast sex chromosomes by mating-type switching accidents.</title>
        <authorList>
            <person name="Gordon J.L."/>
            <person name="Armisen D."/>
            <person name="Proux-Wera E."/>
            <person name="Oheigeartaigh S.S."/>
            <person name="Byrne K.P."/>
            <person name="Wolfe K.H."/>
        </authorList>
    </citation>
    <scope>NUCLEOTIDE SEQUENCE [LARGE SCALE GENOMIC DNA]</scope>
    <source>
        <strain evidence="3">ATCC MYA-139 / BCRC 22969 / CBS 8797 / CCRC 22969 / KCTC 17520 / NBRC 10181 / NCYC 3082</strain>
    </source>
</reference>
<organism evidence="2 3">
    <name type="scientific">Huiozyma naganishii (strain ATCC MYA-139 / BCRC 22969 / CBS 8797 / KCTC 17520 / NBRC 10181 / NCYC 3082 / Yp74L-3)</name>
    <name type="common">Yeast</name>
    <name type="synonym">Kazachstania naganishii</name>
    <dbReference type="NCBI Taxonomy" id="1071383"/>
    <lineage>
        <taxon>Eukaryota</taxon>
        <taxon>Fungi</taxon>
        <taxon>Dikarya</taxon>
        <taxon>Ascomycota</taxon>
        <taxon>Saccharomycotina</taxon>
        <taxon>Saccharomycetes</taxon>
        <taxon>Saccharomycetales</taxon>
        <taxon>Saccharomycetaceae</taxon>
        <taxon>Huiozyma</taxon>
    </lineage>
</organism>
<feature type="compositionally biased region" description="Polar residues" evidence="1">
    <location>
        <begin position="336"/>
        <end position="351"/>
    </location>
</feature>
<dbReference type="AlphaFoldDB" id="J7S3K7"/>
<dbReference type="KEGG" id="kng:KNAG_0B03370"/>
<feature type="compositionally biased region" description="Low complexity" evidence="1">
    <location>
        <begin position="194"/>
        <end position="203"/>
    </location>
</feature>
<dbReference type="Proteomes" id="UP000006310">
    <property type="component" value="Chromosome 2"/>
</dbReference>
<sequence length="441" mass="49501">MEGELGANYKVTELLNSVFGPEFPGVPQDTKDEIPPNDASLYDMLNEVEGSRKLMNQLCNSKRYDPAEAQVYSVDKSTVLSKAVSISRNWYQDQHISNVPLSASPVLQMETPVVFSWSSNHPNGEQHSQDEKIFLPQDSKHDEEPDAIPTEREPTNKKLFRIVSEEMEKVPRSPRSWNYILRGVEDSENETKGTSTSSSSVTSPEKNPFQNSSFHVNPLEKFVARELPKQKKDPTESFPKHKSKRRSALWFFGGRSKGKHKSKHNHKEKHDKPEGGAKKIRESGDSTIPIDMHDTQIHDLVEETIHEEGDLEFDVDELTHHDSGVHQSKPDLESTPEPNNAVRNHPTSKTLEVNVERSQEDAGDPPAVAAAADDDDDEFGDFEQGNAFDIKPVVEERPMVTIPSKPPVVPELVDDSTSRGHTPPSHVSLDTFVPLQPKKKM</sequence>
<dbReference type="HOGENOM" id="CLU_048593_0_0_1"/>
<dbReference type="OrthoDB" id="4036613at2759"/>
<feature type="region of interest" description="Disordered" evidence="1">
    <location>
        <begin position="137"/>
        <end position="156"/>
    </location>
</feature>
<evidence type="ECO:0000256" key="1">
    <source>
        <dbReference type="SAM" id="MobiDB-lite"/>
    </source>
</evidence>
<feature type="compositionally biased region" description="Basic and acidic residues" evidence="1">
    <location>
        <begin position="222"/>
        <end position="239"/>
    </location>
</feature>
<proteinExistence type="predicted"/>
<dbReference type="eggNOG" id="ENOG502S748">
    <property type="taxonomic scope" value="Eukaryota"/>
</dbReference>
<feature type="compositionally biased region" description="Basic residues" evidence="1">
    <location>
        <begin position="256"/>
        <end position="267"/>
    </location>
</feature>
<protein>
    <submittedName>
        <fullName evidence="2">Uncharacterized protein</fullName>
    </submittedName>
</protein>
<feature type="region of interest" description="Disordered" evidence="1">
    <location>
        <begin position="321"/>
        <end position="441"/>
    </location>
</feature>
<evidence type="ECO:0000313" key="3">
    <source>
        <dbReference type="Proteomes" id="UP000006310"/>
    </source>
</evidence>
<feature type="compositionally biased region" description="Basic and acidic residues" evidence="1">
    <location>
        <begin position="321"/>
        <end position="332"/>
    </location>
</feature>
<evidence type="ECO:0000313" key="2">
    <source>
        <dbReference type="EMBL" id="CCK68779.1"/>
    </source>
</evidence>
<dbReference type="EMBL" id="HE978315">
    <property type="protein sequence ID" value="CCK68779.1"/>
    <property type="molecule type" value="Genomic_DNA"/>
</dbReference>
<feature type="compositionally biased region" description="Polar residues" evidence="1">
    <location>
        <begin position="204"/>
        <end position="215"/>
    </location>
</feature>
<dbReference type="RefSeq" id="XP_022463025.1">
    <property type="nucleotide sequence ID" value="XM_022611635.1"/>
</dbReference>
<name>J7S3K7_HUIN7</name>
<feature type="region of interest" description="Disordered" evidence="1">
    <location>
        <begin position="187"/>
        <end position="290"/>
    </location>
</feature>
<accession>J7S3K7</accession>
<gene>
    <name evidence="2" type="primary">KNAG0B03370</name>
    <name evidence="2" type="ordered locus">KNAG_0B03370</name>
</gene>
<feature type="compositionally biased region" description="Basic and acidic residues" evidence="1">
    <location>
        <begin position="268"/>
        <end position="284"/>
    </location>
</feature>